<dbReference type="InterPro" id="IPR029068">
    <property type="entry name" value="Glyas_Bleomycin-R_OHBP_Dase"/>
</dbReference>
<dbReference type="Gene3D" id="3.10.180.10">
    <property type="entry name" value="2,3-Dihydroxybiphenyl 1,2-Dioxygenase, domain 1"/>
    <property type="match status" value="1"/>
</dbReference>
<dbReference type="RefSeq" id="WP_198943686.1">
    <property type="nucleotide sequence ID" value="NZ_BMKF01000001.1"/>
</dbReference>
<feature type="domain" description="VOC" evidence="1">
    <location>
        <begin position="6"/>
        <end position="122"/>
    </location>
</feature>
<evidence type="ECO:0000313" key="2">
    <source>
        <dbReference type="EMBL" id="GGB64672.1"/>
    </source>
</evidence>
<reference evidence="3" key="1">
    <citation type="journal article" date="2019" name="Int. J. Syst. Evol. Microbiol.">
        <title>The Global Catalogue of Microorganisms (GCM) 10K type strain sequencing project: providing services to taxonomists for standard genome sequencing and annotation.</title>
        <authorList>
            <consortium name="The Broad Institute Genomics Platform"/>
            <consortium name="The Broad Institute Genome Sequencing Center for Infectious Disease"/>
            <person name="Wu L."/>
            <person name="Ma J."/>
        </authorList>
    </citation>
    <scope>NUCLEOTIDE SEQUENCE [LARGE SCALE GENOMIC DNA]</scope>
    <source>
        <strain evidence="3">CGMCC 1.15928</strain>
    </source>
</reference>
<proteinExistence type="predicted"/>
<accession>A0ABQ1JDT3</accession>
<sequence>MTAILRPDHFTIVTDDLHKTEEFYTEMLGLSRGPRPDFKFPGLWLYANEAAVLHVVQVQEMPDPRKGVLDHMAFRGEGINALLDKLKSAGLQYRIVRTPEPWIQWQVFFKDPNGADVEVDFDGHEPLSAEHHQN</sequence>
<protein>
    <recommendedName>
        <fullName evidence="1">VOC domain-containing protein</fullName>
    </recommendedName>
</protein>
<evidence type="ECO:0000259" key="1">
    <source>
        <dbReference type="PROSITE" id="PS51819"/>
    </source>
</evidence>
<dbReference type="InterPro" id="IPR004360">
    <property type="entry name" value="Glyas_Fos-R_dOase_dom"/>
</dbReference>
<dbReference type="PANTHER" id="PTHR46142">
    <property type="match status" value="1"/>
</dbReference>
<name>A0ABQ1JDT3_9PROT</name>
<dbReference type="EMBL" id="BMKF01000001">
    <property type="protein sequence ID" value="GGB64672.1"/>
    <property type="molecule type" value="Genomic_DNA"/>
</dbReference>
<gene>
    <name evidence="2" type="ORF">GCM10011503_11840</name>
</gene>
<dbReference type="SUPFAM" id="SSF54593">
    <property type="entry name" value="Glyoxalase/Bleomycin resistance protein/Dihydroxybiphenyl dioxygenase"/>
    <property type="match status" value="1"/>
</dbReference>
<dbReference type="InterPro" id="IPR037523">
    <property type="entry name" value="VOC_core"/>
</dbReference>
<keyword evidence="3" id="KW-1185">Reference proteome</keyword>
<comment type="caution">
    <text evidence="2">The sequence shown here is derived from an EMBL/GenBank/DDBJ whole genome shotgun (WGS) entry which is preliminary data.</text>
</comment>
<dbReference type="Proteomes" id="UP000628854">
    <property type="component" value="Unassembled WGS sequence"/>
</dbReference>
<dbReference type="Pfam" id="PF00903">
    <property type="entry name" value="Glyoxalase"/>
    <property type="match status" value="1"/>
</dbReference>
<organism evidence="2 3">
    <name type="scientific">Henriciella pelagia</name>
    <dbReference type="NCBI Taxonomy" id="1977912"/>
    <lineage>
        <taxon>Bacteria</taxon>
        <taxon>Pseudomonadati</taxon>
        <taxon>Pseudomonadota</taxon>
        <taxon>Alphaproteobacteria</taxon>
        <taxon>Hyphomonadales</taxon>
        <taxon>Hyphomonadaceae</taxon>
        <taxon>Henriciella</taxon>
    </lineage>
</organism>
<dbReference type="PROSITE" id="PS51819">
    <property type="entry name" value="VOC"/>
    <property type="match status" value="1"/>
</dbReference>
<dbReference type="PANTHER" id="PTHR46142:SF3">
    <property type="entry name" value="F18B13.24 PROTEIN"/>
    <property type="match status" value="1"/>
</dbReference>
<evidence type="ECO:0000313" key="3">
    <source>
        <dbReference type="Proteomes" id="UP000628854"/>
    </source>
</evidence>